<dbReference type="PANTHER" id="PTHR23346">
    <property type="entry name" value="TRANSLATIONAL ACTIVATOR GCN1-RELATED"/>
    <property type="match status" value="1"/>
</dbReference>
<dbReference type="GO" id="GO:0019887">
    <property type="term" value="F:protein kinase regulator activity"/>
    <property type="evidence" value="ECO:0007669"/>
    <property type="project" value="TreeGrafter"/>
</dbReference>
<dbReference type="Proteomes" id="UP000235392">
    <property type="component" value="Unassembled WGS sequence"/>
</dbReference>
<keyword evidence="1" id="KW-0677">Repeat</keyword>
<dbReference type="GO" id="GO:0006417">
    <property type="term" value="P:regulation of translation"/>
    <property type="evidence" value="ECO:0007669"/>
    <property type="project" value="TreeGrafter"/>
</dbReference>
<feature type="repeat" description="HEAT" evidence="2">
    <location>
        <begin position="130"/>
        <end position="168"/>
    </location>
</feature>
<dbReference type="GO" id="GO:0034198">
    <property type="term" value="P:cellular response to amino acid starvation"/>
    <property type="evidence" value="ECO:0007669"/>
    <property type="project" value="TreeGrafter"/>
</dbReference>
<dbReference type="PROSITE" id="PS50077">
    <property type="entry name" value="HEAT_REPEAT"/>
    <property type="match status" value="2"/>
</dbReference>
<dbReference type="InterPro" id="IPR016024">
    <property type="entry name" value="ARM-type_fold"/>
</dbReference>
<sequence length="232" mass="25080">MAYLAPKQLLMSPPTIIPRLTEVLTDTHAQVRAAANSSLKRFGQVVSNPEISARQKILLAALVDPAWKTGKALDSLLGTAFVHYVDTSSLALIRGLRERSAEIKRKATQIVGNLATLAESKDLSAYLPQLMPRVRQVLVDPVREARATAAKALGSLVERLGEESFPELVPSLFDTLRTEVPGVNQQGAAQGLSEIMSGLGTEKLDDLMPDIITNTSSLSACYYVRANLTKVT</sequence>
<comment type="caution">
    <text evidence="3">The sequence shown here is derived from an EMBL/GenBank/DDBJ whole genome shotgun (WGS) entry which is preliminary data.</text>
</comment>
<proteinExistence type="predicted"/>
<dbReference type="PANTHER" id="PTHR23346:SF7">
    <property type="entry name" value="STALLED RIBOSOME SENSOR GCN1"/>
    <property type="match status" value="1"/>
</dbReference>
<dbReference type="Pfam" id="PF24987">
    <property type="entry name" value="HEAT_EF3_N"/>
    <property type="match status" value="1"/>
</dbReference>
<dbReference type="Gene3D" id="1.25.10.10">
    <property type="entry name" value="Leucine-rich Repeat Variant"/>
    <property type="match status" value="1"/>
</dbReference>
<evidence type="ECO:0000313" key="3">
    <source>
        <dbReference type="EMBL" id="PLW22204.1"/>
    </source>
</evidence>
<evidence type="ECO:0000256" key="2">
    <source>
        <dbReference type="PROSITE-ProRule" id="PRU00103"/>
    </source>
</evidence>
<dbReference type="EMBL" id="PGCI01000672">
    <property type="protein sequence ID" value="PLW22204.1"/>
    <property type="molecule type" value="Genomic_DNA"/>
</dbReference>
<name>A0A2N5T9L9_9BASI</name>
<feature type="repeat" description="HEAT" evidence="2">
    <location>
        <begin position="16"/>
        <end position="54"/>
    </location>
</feature>
<gene>
    <name evidence="3" type="ORF">PCASD_18925</name>
</gene>
<organism evidence="3 4">
    <name type="scientific">Puccinia coronata f. sp. avenae</name>
    <dbReference type="NCBI Taxonomy" id="200324"/>
    <lineage>
        <taxon>Eukaryota</taxon>
        <taxon>Fungi</taxon>
        <taxon>Dikarya</taxon>
        <taxon>Basidiomycota</taxon>
        <taxon>Pucciniomycotina</taxon>
        <taxon>Pucciniomycetes</taxon>
        <taxon>Pucciniales</taxon>
        <taxon>Pucciniaceae</taxon>
        <taxon>Puccinia</taxon>
    </lineage>
</organism>
<dbReference type="Pfam" id="PF24984">
    <property type="entry name" value="HEAT_EF3_GNC1"/>
    <property type="match status" value="1"/>
</dbReference>
<dbReference type="InterPro" id="IPR011989">
    <property type="entry name" value="ARM-like"/>
</dbReference>
<evidence type="ECO:0000313" key="4">
    <source>
        <dbReference type="Proteomes" id="UP000235392"/>
    </source>
</evidence>
<accession>A0A2N5T9L9</accession>
<evidence type="ECO:0000256" key="1">
    <source>
        <dbReference type="ARBA" id="ARBA00022737"/>
    </source>
</evidence>
<dbReference type="InterPro" id="IPR021133">
    <property type="entry name" value="HEAT_type_2"/>
</dbReference>
<evidence type="ECO:0008006" key="5">
    <source>
        <dbReference type="Google" id="ProtNLM"/>
    </source>
</evidence>
<dbReference type="GO" id="GO:0005829">
    <property type="term" value="C:cytosol"/>
    <property type="evidence" value="ECO:0007669"/>
    <property type="project" value="TreeGrafter"/>
</dbReference>
<protein>
    <recommendedName>
        <fullName evidence="5">TOG domain-containing protein</fullName>
    </recommendedName>
</protein>
<dbReference type="SUPFAM" id="SSF48371">
    <property type="entry name" value="ARM repeat"/>
    <property type="match status" value="1"/>
</dbReference>
<dbReference type="AlphaFoldDB" id="A0A2N5T9L9"/>
<reference evidence="3 4" key="1">
    <citation type="submission" date="2017-11" db="EMBL/GenBank/DDBJ databases">
        <title>De novo assembly and phasing of dikaryotic genomes from two isolates of Puccinia coronata f. sp. avenae, the causal agent of oat crown rust.</title>
        <authorList>
            <person name="Miller M.E."/>
            <person name="Zhang Y."/>
            <person name="Omidvar V."/>
            <person name="Sperschneider J."/>
            <person name="Schwessinger B."/>
            <person name="Raley C."/>
            <person name="Palmer J.M."/>
            <person name="Garnica D."/>
            <person name="Upadhyaya N."/>
            <person name="Rathjen J."/>
            <person name="Taylor J.M."/>
            <person name="Park R.F."/>
            <person name="Dodds P.N."/>
            <person name="Hirsch C.D."/>
            <person name="Kianian S.F."/>
            <person name="Figueroa M."/>
        </authorList>
    </citation>
    <scope>NUCLEOTIDE SEQUENCE [LARGE SCALE GENOMIC DNA]</scope>
    <source>
        <strain evidence="3">12SD80</strain>
    </source>
</reference>